<feature type="signal peptide" evidence="1">
    <location>
        <begin position="1"/>
        <end position="35"/>
    </location>
</feature>
<reference evidence="3 4" key="1">
    <citation type="submission" date="2019-01" db="EMBL/GenBank/DDBJ databases">
        <authorList>
            <person name="Li J."/>
        </authorList>
    </citation>
    <scope>NUCLEOTIDE SEQUENCE [LARGE SCALE GENOMIC DNA]</scope>
    <source>
        <strain evidence="3 4">CCUG 35506</strain>
    </source>
</reference>
<protein>
    <recommendedName>
        <fullName evidence="2">Pyrrolo-quinoline quinone repeat domain-containing protein</fullName>
    </recommendedName>
</protein>
<keyword evidence="4" id="KW-1185">Reference proteome</keyword>
<dbReference type="OrthoDB" id="3904067at2"/>
<dbReference type="RefSeq" id="WP_129230926.1">
    <property type="nucleotide sequence ID" value="NZ_SDPO01000002.1"/>
</dbReference>
<feature type="domain" description="Pyrrolo-quinoline quinone repeat" evidence="2">
    <location>
        <begin position="488"/>
        <end position="632"/>
    </location>
</feature>
<proteinExistence type="predicted"/>
<keyword evidence="1" id="KW-0732">Signal</keyword>
<dbReference type="SUPFAM" id="SSF50998">
    <property type="entry name" value="Quinoprotein alcohol dehydrogenase-like"/>
    <property type="match status" value="1"/>
</dbReference>
<comment type="caution">
    <text evidence="3">The sequence shown here is derived from an EMBL/GenBank/DDBJ whole genome shotgun (WGS) entry which is preliminary data.</text>
</comment>
<dbReference type="InterPro" id="IPR011047">
    <property type="entry name" value="Quinoprotein_ADH-like_sf"/>
</dbReference>
<dbReference type="SMART" id="SM00564">
    <property type="entry name" value="PQQ"/>
    <property type="match status" value="3"/>
</dbReference>
<name>A0A4Q2JR84_9MICO</name>
<dbReference type="EMBL" id="SDPO01000002">
    <property type="protein sequence ID" value="RXZ48568.1"/>
    <property type="molecule type" value="Genomic_DNA"/>
</dbReference>
<dbReference type="InterPro" id="IPR002372">
    <property type="entry name" value="PQQ_rpt_dom"/>
</dbReference>
<dbReference type="AlphaFoldDB" id="A0A4Q2JR84"/>
<feature type="chain" id="PRO_5020812572" description="Pyrrolo-quinoline quinone repeat domain-containing protein" evidence="1">
    <location>
        <begin position="36"/>
        <end position="771"/>
    </location>
</feature>
<dbReference type="PROSITE" id="PS51318">
    <property type="entry name" value="TAT"/>
    <property type="match status" value="1"/>
</dbReference>
<dbReference type="SUPFAM" id="SSF82171">
    <property type="entry name" value="DPP6 N-terminal domain-like"/>
    <property type="match status" value="1"/>
</dbReference>
<evidence type="ECO:0000259" key="2">
    <source>
        <dbReference type="Pfam" id="PF13360"/>
    </source>
</evidence>
<dbReference type="InterPro" id="IPR015915">
    <property type="entry name" value="Kelch-typ_b-propeller"/>
</dbReference>
<dbReference type="InterPro" id="IPR015943">
    <property type="entry name" value="WD40/YVTN_repeat-like_dom_sf"/>
</dbReference>
<dbReference type="Proteomes" id="UP000292935">
    <property type="component" value="Unassembled WGS sequence"/>
</dbReference>
<accession>A0A4Q2JR84</accession>
<evidence type="ECO:0000313" key="3">
    <source>
        <dbReference type="EMBL" id="RXZ48568.1"/>
    </source>
</evidence>
<dbReference type="InterPro" id="IPR018391">
    <property type="entry name" value="PQQ_b-propeller_rpt"/>
</dbReference>
<sequence length="771" mass="79046">MPATPTFTRRLALQVGGAGSLAAIAALVSGGPAHASETPSVTRAPLGPTITDLGPAVSQFGLMSAVLVGDTVYIGSRNIVPTGVVAFHLPTRTVTATTSVSTGHSIQAMAADPTGRYLYFGVLQKASGPQPNLYRWDLSTPDVPAAPIGAIGDRDVRDLAVAPDGVLFAVGGGGPAVAPALWQFDPAVGVVASLGVPDPASTLARAVTATASAVFVGGGTTFGGGGSATRSSLIAYDRAAATFSQVAPAEFSADPSIRDLAIVGDRLVATTAASTESSKVALMDLADLSSYAVATSIGKTAKNLTSDAGTVFFANETEILTYSTTTNTIERLDLGTLDLGEVWGVDARGGKLYVVSAYGFVADIDVASRAWSTTDLGEAGAPVSAQACMGIAVGAGYAYVGGNGVIARHTLATGEVVNLRAKGEAKDADVVDGVLYTGQYNSQGIWSYDPSTGQDAKQAAKFASEQNRPLDTTWDAVNGLLLVGVQSDTEGGGSFWTFDPASGASTSAIDPIDDIQLVRAIATADGIAYLGGDNAQKTGSRGTVVAWDPVAGAELWRIETAQANGIAALAVRGRHLYCLTIKGALVVIDRARRTIVHTADHGTLCPGFAAMVEKHGVVYAVSDTTLFRFDPRTFAVTVVVPEINGAWYSGSHLNVDEVGRIYTLRARNLVQVEDAPVKVAVQTSTRSIGGRVVVAVRAQNGEDVPVAIEFESDFGTKSFPAVAPGGSATHTFTTRSRSIDAGAVTVRVEASIADAPYGATIAAPYGATTAN</sequence>
<evidence type="ECO:0000256" key="1">
    <source>
        <dbReference type="SAM" id="SignalP"/>
    </source>
</evidence>
<evidence type="ECO:0000313" key="4">
    <source>
        <dbReference type="Proteomes" id="UP000292935"/>
    </source>
</evidence>
<dbReference type="InterPro" id="IPR006311">
    <property type="entry name" value="TAT_signal"/>
</dbReference>
<gene>
    <name evidence="3" type="ORF">ESP57_06080</name>
</gene>
<dbReference type="Gene3D" id="2.120.10.80">
    <property type="entry name" value="Kelch-type beta propeller"/>
    <property type="match status" value="1"/>
</dbReference>
<dbReference type="Pfam" id="PF13360">
    <property type="entry name" value="PQQ_2"/>
    <property type="match status" value="1"/>
</dbReference>
<dbReference type="Gene3D" id="2.130.10.10">
    <property type="entry name" value="YVTN repeat-like/Quinoprotein amine dehydrogenase"/>
    <property type="match status" value="1"/>
</dbReference>
<organism evidence="3 4">
    <name type="scientific">Agromyces fucosus</name>
    <dbReference type="NCBI Taxonomy" id="41985"/>
    <lineage>
        <taxon>Bacteria</taxon>
        <taxon>Bacillati</taxon>
        <taxon>Actinomycetota</taxon>
        <taxon>Actinomycetes</taxon>
        <taxon>Micrococcales</taxon>
        <taxon>Microbacteriaceae</taxon>
        <taxon>Agromyces</taxon>
    </lineage>
</organism>